<comment type="function">
    <text evidence="6">Catalyzes the conversion of 7,8-dihydroneopterin to 6-hydroxymethyl-7,8-dihydropterin.</text>
</comment>
<accession>A0A0H2X1C8</accession>
<evidence type="ECO:0000313" key="9">
    <source>
        <dbReference type="Proteomes" id="UP000002532"/>
    </source>
</evidence>
<dbReference type="AlphaFoldDB" id="A0A0H2X1C8"/>
<protein>
    <recommendedName>
        <fullName evidence="6">7,8-dihydroneopterin aldolase</fullName>
        <ecNumber evidence="6">4.1.2.25</ecNumber>
    </recommendedName>
</protein>
<evidence type="ECO:0000256" key="5">
    <source>
        <dbReference type="ARBA" id="ARBA00023239"/>
    </source>
</evidence>
<evidence type="ECO:0000256" key="1">
    <source>
        <dbReference type="ARBA" id="ARBA00001353"/>
    </source>
</evidence>
<evidence type="ECO:0000256" key="2">
    <source>
        <dbReference type="ARBA" id="ARBA00005013"/>
    </source>
</evidence>
<dbReference type="GO" id="GO:0005737">
    <property type="term" value="C:cytoplasm"/>
    <property type="evidence" value="ECO:0007669"/>
    <property type="project" value="TreeGrafter"/>
</dbReference>
<dbReference type="Pfam" id="PF02152">
    <property type="entry name" value="FolB"/>
    <property type="match status" value="1"/>
</dbReference>
<name>A0A0H2X1C8_CHLTA</name>
<evidence type="ECO:0000256" key="6">
    <source>
        <dbReference type="RuleBase" id="RU362079"/>
    </source>
</evidence>
<dbReference type="SMART" id="SM00905">
    <property type="entry name" value="FolB"/>
    <property type="match status" value="1"/>
</dbReference>
<dbReference type="EC" id="4.1.2.25" evidence="6"/>
<proteinExistence type="inferred from homology"/>
<dbReference type="NCBIfam" id="TIGR00525">
    <property type="entry name" value="folB"/>
    <property type="match status" value="1"/>
</dbReference>
<dbReference type="RefSeq" id="WP_009871982.1">
    <property type="nucleotide sequence ID" value="NC_007429.1"/>
</dbReference>
<dbReference type="SUPFAM" id="SSF55620">
    <property type="entry name" value="Tetrahydrobiopterin biosynthesis enzymes-like"/>
    <property type="match status" value="1"/>
</dbReference>
<dbReference type="Gene3D" id="3.30.1130.10">
    <property type="match status" value="1"/>
</dbReference>
<evidence type="ECO:0000256" key="3">
    <source>
        <dbReference type="ARBA" id="ARBA00005708"/>
    </source>
</evidence>
<keyword evidence="4 6" id="KW-0289">Folate biosynthesis</keyword>
<dbReference type="UniPathway" id="UPA00077">
    <property type="reaction ID" value="UER00154"/>
</dbReference>
<dbReference type="EMBL" id="CP000051">
    <property type="protein sequence ID" value="AAX50891.1"/>
    <property type="molecule type" value="Genomic_DNA"/>
</dbReference>
<dbReference type="HOGENOM" id="CLU_112632_3_0_0"/>
<comment type="similarity">
    <text evidence="3 6">Belongs to the DHNA family.</text>
</comment>
<dbReference type="InterPro" id="IPR043133">
    <property type="entry name" value="GTP-CH-I_C/QueF"/>
</dbReference>
<dbReference type="PANTHER" id="PTHR42844">
    <property type="entry name" value="DIHYDRONEOPTERIN ALDOLASE 1-RELATED"/>
    <property type="match status" value="1"/>
</dbReference>
<gene>
    <name evidence="8" type="primary">folX</name>
    <name evidence="8" type="ordered locus">CTA_0667</name>
</gene>
<dbReference type="SMR" id="A0A0H2X1C8"/>
<organism evidence="8 9">
    <name type="scientific">Chlamydia trachomatis serovar A (strain ATCC VR-571B / DSM 19440 / HAR-13)</name>
    <dbReference type="NCBI Taxonomy" id="315277"/>
    <lineage>
        <taxon>Bacteria</taxon>
        <taxon>Pseudomonadati</taxon>
        <taxon>Chlamydiota</taxon>
        <taxon>Chlamydiia</taxon>
        <taxon>Chlamydiales</taxon>
        <taxon>Chlamydiaceae</taxon>
        <taxon>Chlamydia/Chlamydophila group</taxon>
        <taxon>Chlamydia</taxon>
    </lineage>
</organism>
<dbReference type="InterPro" id="IPR006156">
    <property type="entry name" value="Dihydroneopterin_aldolase"/>
</dbReference>
<dbReference type="CDD" id="cd00534">
    <property type="entry name" value="DHNA_DHNTPE"/>
    <property type="match status" value="1"/>
</dbReference>
<dbReference type="GO" id="GO:0004150">
    <property type="term" value="F:dihydroneopterin aldolase activity"/>
    <property type="evidence" value="ECO:0007669"/>
    <property type="project" value="UniProtKB-UniRule"/>
</dbReference>
<dbReference type="GO" id="GO:0046654">
    <property type="term" value="P:tetrahydrofolate biosynthetic process"/>
    <property type="evidence" value="ECO:0007669"/>
    <property type="project" value="UniProtKB-UniRule"/>
</dbReference>
<evidence type="ECO:0000259" key="7">
    <source>
        <dbReference type="SMART" id="SM00905"/>
    </source>
</evidence>
<dbReference type="KEGG" id="cta:CTA_0667"/>
<sequence length="124" mass="13941">MLLYRLDIADFRVWVSIGVSEQERHYPQPVLVSLSLFFKEEPKACSTDKVSDSVCYAELVSLIEEVATNNPCALIERLAKVLLEKIEKALAGQVSRIDLRVSKERPPIPDLLSPVSFSISREVP</sequence>
<dbReference type="NCBIfam" id="TIGR00526">
    <property type="entry name" value="folB_dom"/>
    <property type="match status" value="1"/>
</dbReference>
<dbReference type="Proteomes" id="UP000002532">
    <property type="component" value="Chromosome"/>
</dbReference>
<comment type="pathway">
    <text evidence="2 6">Cofactor biosynthesis; tetrahydrofolate biosynthesis; 2-amino-4-hydroxy-6-hydroxymethyl-7,8-dihydropteridine diphosphate from 7,8-dihydroneopterin triphosphate: step 3/4.</text>
</comment>
<keyword evidence="5 6" id="KW-0456">Lyase</keyword>
<dbReference type="PANTHER" id="PTHR42844:SF1">
    <property type="entry name" value="DIHYDRONEOPTERIN ALDOLASE 1-RELATED"/>
    <property type="match status" value="1"/>
</dbReference>
<reference evidence="8 9" key="1">
    <citation type="journal article" date="2005" name="Infect. Immun.">
        <title>Comparative genomic analysis of Chlamydia trachomatis oculotropic and genitotropic strains.</title>
        <authorList>
            <person name="Carlson J.H."/>
            <person name="Porcella S.F."/>
            <person name="McClarty G."/>
            <person name="Caldwell H.D."/>
        </authorList>
    </citation>
    <scope>NUCLEOTIDE SEQUENCE [LARGE SCALE GENOMIC DNA]</scope>
    <source>
        <strain evidence="9">ATCC VR-571B / DSM 19440 / HAR-13</strain>
    </source>
</reference>
<keyword evidence="9" id="KW-1185">Reference proteome</keyword>
<evidence type="ECO:0000256" key="4">
    <source>
        <dbReference type="ARBA" id="ARBA00022909"/>
    </source>
</evidence>
<feature type="domain" description="Dihydroneopterin aldolase/epimerase" evidence="7">
    <location>
        <begin position="6"/>
        <end position="121"/>
    </location>
</feature>
<dbReference type="GO" id="GO:0046656">
    <property type="term" value="P:folic acid biosynthetic process"/>
    <property type="evidence" value="ECO:0007669"/>
    <property type="project" value="UniProtKB-UniRule"/>
</dbReference>
<comment type="catalytic activity">
    <reaction evidence="1 6">
        <text>7,8-dihydroneopterin = 6-hydroxymethyl-7,8-dihydropterin + glycolaldehyde</text>
        <dbReference type="Rhea" id="RHEA:10540"/>
        <dbReference type="ChEBI" id="CHEBI:17001"/>
        <dbReference type="ChEBI" id="CHEBI:17071"/>
        <dbReference type="ChEBI" id="CHEBI:44841"/>
        <dbReference type="EC" id="4.1.2.25"/>
    </reaction>
</comment>
<evidence type="ECO:0000313" key="8">
    <source>
        <dbReference type="EMBL" id="AAX50891.1"/>
    </source>
</evidence>
<dbReference type="InterPro" id="IPR006157">
    <property type="entry name" value="FolB_dom"/>
</dbReference>